<dbReference type="GO" id="GO:0016614">
    <property type="term" value="F:oxidoreductase activity, acting on CH-OH group of donors"/>
    <property type="evidence" value="ECO:0007669"/>
    <property type="project" value="InterPro"/>
</dbReference>
<proteinExistence type="inferred from homology"/>
<organism evidence="8 9">
    <name type="scientific">Folsomia candida</name>
    <name type="common">Springtail</name>
    <dbReference type="NCBI Taxonomy" id="158441"/>
    <lineage>
        <taxon>Eukaryota</taxon>
        <taxon>Metazoa</taxon>
        <taxon>Ecdysozoa</taxon>
        <taxon>Arthropoda</taxon>
        <taxon>Hexapoda</taxon>
        <taxon>Collembola</taxon>
        <taxon>Entomobryomorpha</taxon>
        <taxon>Isotomoidea</taxon>
        <taxon>Isotomidae</taxon>
        <taxon>Proisotominae</taxon>
        <taxon>Folsomia</taxon>
    </lineage>
</organism>
<evidence type="ECO:0000313" key="8">
    <source>
        <dbReference type="EMBL" id="OXA42327.1"/>
    </source>
</evidence>
<dbReference type="Pfam" id="PF00732">
    <property type="entry name" value="GMC_oxred_N"/>
    <property type="match status" value="2"/>
</dbReference>
<feature type="domain" description="Glucose-methanol-choline oxidoreductase N-terminal" evidence="6">
    <location>
        <begin position="130"/>
        <end position="153"/>
    </location>
</feature>
<dbReference type="Gene3D" id="3.30.560.10">
    <property type="entry name" value="Glucose Oxidase, domain 3"/>
    <property type="match status" value="1"/>
</dbReference>
<accession>A0A226DC73</accession>
<keyword evidence="9" id="KW-1185">Reference proteome</keyword>
<dbReference type="PROSITE" id="PS00623">
    <property type="entry name" value="GMC_OXRED_1"/>
    <property type="match status" value="1"/>
</dbReference>
<evidence type="ECO:0000256" key="3">
    <source>
        <dbReference type="ARBA" id="ARBA00022630"/>
    </source>
</evidence>
<protein>
    <submittedName>
        <fullName evidence="8">Glucose dehydrogenase [FAD, quinone]</fullName>
    </submittedName>
</protein>
<evidence type="ECO:0000313" key="9">
    <source>
        <dbReference type="Proteomes" id="UP000198287"/>
    </source>
</evidence>
<evidence type="ECO:0000259" key="6">
    <source>
        <dbReference type="PROSITE" id="PS00623"/>
    </source>
</evidence>
<dbReference type="InterPro" id="IPR036188">
    <property type="entry name" value="FAD/NAD-bd_sf"/>
</dbReference>
<dbReference type="PANTHER" id="PTHR11552:SF147">
    <property type="entry name" value="CHOLINE DEHYDROGENASE, MITOCHONDRIAL"/>
    <property type="match status" value="1"/>
</dbReference>
<sequence length="285" mass="31498">MDQYLLGLHYVKNLAIFLAAIVGPLTSFQSLTNISYDKSVRPDPANYSAYDFIIVGAGTAGGIAAARLSESGKYSVLLIEAGGDPLELNDIPYFHGFNRDRPETDWLYRTVPQKHAAFGYSNNSTPYPRGKSLGGSSNINGMVFLRGNPNDFNEWATITGDSGWSFENVLPYFKKLEHYLTTEGIVVKSMFQIKISIHFKMNGSKQEDNSGFHSKIQTAKDKSLIDINPFTLEVEGITYRRHGKFVKLQAKKEVILSAGAVGSPHLLMLSGVGPRQHLREMNVGS</sequence>
<dbReference type="SUPFAM" id="SSF51905">
    <property type="entry name" value="FAD/NAD(P)-binding domain"/>
    <property type="match status" value="1"/>
</dbReference>
<dbReference type="Proteomes" id="UP000198287">
    <property type="component" value="Unassembled WGS sequence"/>
</dbReference>
<evidence type="ECO:0000256" key="4">
    <source>
        <dbReference type="ARBA" id="ARBA00022827"/>
    </source>
</evidence>
<comment type="cofactor">
    <cofactor evidence="1">
        <name>FAD</name>
        <dbReference type="ChEBI" id="CHEBI:57692"/>
    </cofactor>
</comment>
<evidence type="ECO:0000256" key="1">
    <source>
        <dbReference type="ARBA" id="ARBA00001974"/>
    </source>
</evidence>
<dbReference type="InterPro" id="IPR000172">
    <property type="entry name" value="GMC_OxRdtase_N"/>
</dbReference>
<dbReference type="EMBL" id="LNIX01000026">
    <property type="protein sequence ID" value="OXA42327.1"/>
    <property type="molecule type" value="Genomic_DNA"/>
</dbReference>
<feature type="domain" description="Glucose-methanol-choline oxidoreductase N-terminal" evidence="7">
    <location>
        <begin position="259"/>
        <end position="273"/>
    </location>
</feature>
<keyword evidence="4 5" id="KW-0274">FAD</keyword>
<dbReference type="AlphaFoldDB" id="A0A226DC73"/>
<gene>
    <name evidence="8" type="ORF">Fcan01_22850</name>
</gene>
<evidence type="ECO:0000259" key="7">
    <source>
        <dbReference type="PROSITE" id="PS00624"/>
    </source>
</evidence>
<dbReference type="OrthoDB" id="269227at2759"/>
<dbReference type="Gene3D" id="3.50.50.60">
    <property type="entry name" value="FAD/NAD(P)-binding domain"/>
    <property type="match status" value="2"/>
</dbReference>
<evidence type="ECO:0000256" key="2">
    <source>
        <dbReference type="ARBA" id="ARBA00010790"/>
    </source>
</evidence>
<dbReference type="STRING" id="158441.A0A226DC73"/>
<dbReference type="PROSITE" id="PS00624">
    <property type="entry name" value="GMC_OXRED_2"/>
    <property type="match status" value="1"/>
</dbReference>
<keyword evidence="3 5" id="KW-0285">Flavoprotein</keyword>
<reference evidence="8 9" key="1">
    <citation type="submission" date="2015-12" db="EMBL/GenBank/DDBJ databases">
        <title>The genome of Folsomia candida.</title>
        <authorList>
            <person name="Faddeeva A."/>
            <person name="Derks M.F."/>
            <person name="Anvar Y."/>
            <person name="Smit S."/>
            <person name="Van Straalen N."/>
            <person name="Roelofs D."/>
        </authorList>
    </citation>
    <scope>NUCLEOTIDE SEQUENCE [LARGE SCALE GENOMIC DNA]</scope>
    <source>
        <strain evidence="8 9">VU population</strain>
        <tissue evidence="8">Whole body</tissue>
    </source>
</reference>
<dbReference type="OMA" id="FNEWATI"/>
<dbReference type="PANTHER" id="PTHR11552">
    <property type="entry name" value="GLUCOSE-METHANOL-CHOLINE GMC OXIDOREDUCTASE"/>
    <property type="match status" value="1"/>
</dbReference>
<dbReference type="InterPro" id="IPR012132">
    <property type="entry name" value="GMC_OxRdtase"/>
</dbReference>
<dbReference type="PRINTS" id="PR00411">
    <property type="entry name" value="PNDRDTASEI"/>
</dbReference>
<name>A0A226DC73_FOLCA</name>
<evidence type="ECO:0000256" key="5">
    <source>
        <dbReference type="RuleBase" id="RU003968"/>
    </source>
</evidence>
<comment type="caution">
    <text evidence="8">The sequence shown here is derived from an EMBL/GenBank/DDBJ whole genome shotgun (WGS) entry which is preliminary data.</text>
</comment>
<dbReference type="GO" id="GO:0050660">
    <property type="term" value="F:flavin adenine dinucleotide binding"/>
    <property type="evidence" value="ECO:0007669"/>
    <property type="project" value="InterPro"/>
</dbReference>
<comment type="similarity">
    <text evidence="2 5">Belongs to the GMC oxidoreductase family.</text>
</comment>